<proteinExistence type="predicted"/>
<evidence type="ECO:0000313" key="1">
    <source>
        <dbReference type="EMBL" id="EAQ04967.1"/>
    </source>
</evidence>
<accession>A3TTJ0</accession>
<dbReference type="AlphaFoldDB" id="A3TTJ0"/>
<organism evidence="1 2">
    <name type="scientific">Pseudooceanicola batsensis (strain ATCC BAA-863 / DSM 15984 / KCTC 12145 / HTCC2597)</name>
    <name type="common">Oceanicola batsensis</name>
    <dbReference type="NCBI Taxonomy" id="252305"/>
    <lineage>
        <taxon>Bacteria</taxon>
        <taxon>Pseudomonadati</taxon>
        <taxon>Pseudomonadota</taxon>
        <taxon>Alphaproteobacteria</taxon>
        <taxon>Rhodobacterales</taxon>
        <taxon>Paracoccaceae</taxon>
        <taxon>Pseudooceanicola</taxon>
    </lineage>
</organism>
<dbReference type="EMBL" id="AAMO01000001">
    <property type="protein sequence ID" value="EAQ04967.1"/>
    <property type="molecule type" value="Genomic_DNA"/>
</dbReference>
<reference evidence="1 2" key="1">
    <citation type="journal article" date="2010" name="J. Bacteriol.">
        <title>Genome sequences of Oceanicola granulosus HTCC2516(T) and Oceanicola batsensis HTCC2597(TDelta).</title>
        <authorList>
            <person name="Thrash J.C."/>
            <person name="Cho J.C."/>
            <person name="Vergin K.L."/>
            <person name="Giovannoni S.J."/>
        </authorList>
    </citation>
    <scope>NUCLEOTIDE SEQUENCE [LARGE SCALE GENOMIC DNA]</scope>
    <source>
        <strain evidence="2">ATCC BAA-863 / DSM 15984 / KCTC 12145 / HTCC2597</strain>
    </source>
</reference>
<dbReference type="HOGENOM" id="CLU_1101951_0_0_5"/>
<protein>
    <submittedName>
        <fullName evidence="1">Uncharacterized protein</fullName>
    </submittedName>
</protein>
<gene>
    <name evidence="1" type="ORF">OB2597_06775</name>
</gene>
<evidence type="ECO:0000313" key="2">
    <source>
        <dbReference type="Proteomes" id="UP000004318"/>
    </source>
</evidence>
<sequence length="252" mass="27601">MVAFAQRDIPLRHFDVARIERARQILIDALVADFAVGKIMRKLRLGFEEALHFDLRAEPPAGKSFKSFSQYRSVRLIPHEQIAVTGCALIAVSNRSLKAPVAVQRSRPHAVDGLFPVLLTLVLRDRGEEVLDKDGVGIFAELDGRAFEASTSSVQIGAELEVCFQPARKTRNIIDDDNRSKSAVLAEISQHRGHAWSCRQAARHIIGKNLGDLIALVLRVLAATGFLRGEAIPARGLFGGRDAAVNDGLLNI</sequence>
<keyword evidence="2" id="KW-1185">Reference proteome</keyword>
<name>A3TTJ0_PSEBH</name>
<comment type="caution">
    <text evidence="1">The sequence shown here is derived from an EMBL/GenBank/DDBJ whole genome shotgun (WGS) entry which is preliminary data.</text>
</comment>
<dbReference type="Proteomes" id="UP000004318">
    <property type="component" value="Unassembled WGS sequence"/>
</dbReference>